<gene>
    <name evidence="1" type="ORF">HNR45_001317</name>
</gene>
<evidence type="ECO:0000313" key="1">
    <source>
        <dbReference type="EMBL" id="MBB6478246.1"/>
    </source>
</evidence>
<keyword evidence="2" id="KW-1185">Reference proteome</keyword>
<reference evidence="1 2" key="1">
    <citation type="submission" date="2020-08" db="EMBL/GenBank/DDBJ databases">
        <title>Genomic Encyclopedia of Type Strains, Phase IV (KMG-IV): sequencing the most valuable type-strain genomes for metagenomic binning, comparative biology and taxonomic classification.</title>
        <authorList>
            <person name="Goeker M."/>
        </authorList>
    </citation>
    <scope>NUCLEOTIDE SEQUENCE [LARGE SCALE GENOMIC DNA]</scope>
    <source>
        <strain evidence="1 2">DSM 21255</strain>
    </source>
</reference>
<dbReference type="GeneID" id="93486571"/>
<accession>A0A841R347</accession>
<organism evidence="1 2">
    <name type="scientific">Negativicoccus succinicivorans</name>
    <dbReference type="NCBI Taxonomy" id="620903"/>
    <lineage>
        <taxon>Bacteria</taxon>
        <taxon>Bacillati</taxon>
        <taxon>Bacillota</taxon>
        <taxon>Negativicutes</taxon>
        <taxon>Veillonellales</taxon>
        <taxon>Veillonellaceae</taxon>
        <taxon>Negativicoccus</taxon>
    </lineage>
</organism>
<sequence length="152" mass="17119">MPSVTKYPLLLLAALWLLTVVAFGGGYHWQARTADAIRAEAAQAHEIKRLTAQLAQQEQYQNEAARIIDWEADANRAHVQMESSEEIPSADETKQWKMTLVGDYFHLLELFAAWEGHPHATEITLMKMTPLSPSVCRAEILVRQTAPVKNSH</sequence>
<dbReference type="Proteomes" id="UP000591941">
    <property type="component" value="Unassembled WGS sequence"/>
</dbReference>
<dbReference type="AlphaFoldDB" id="A0A841R347"/>
<dbReference type="RefSeq" id="WP_159823283.1">
    <property type="nucleotide sequence ID" value="NZ_CABWNB010000005.1"/>
</dbReference>
<dbReference type="EMBL" id="JACHHI010000007">
    <property type="protein sequence ID" value="MBB6478246.1"/>
    <property type="molecule type" value="Genomic_DNA"/>
</dbReference>
<name>A0A841R347_9FIRM</name>
<protein>
    <submittedName>
        <fullName evidence="1">Uncharacterized protein</fullName>
    </submittedName>
</protein>
<proteinExistence type="predicted"/>
<comment type="caution">
    <text evidence="1">The sequence shown here is derived from an EMBL/GenBank/DDBJ whole genome shotgun (WGS) entry which is preliminary data.</text>
</comment>
<evidence type="ECO:0000313" key="2">
    <source>
        <dbReference type="Proteomes" id="UP000591941"/>
    </source>
</evidence>